<protein>
    <submittedName>
        <fullName evidence="2">Uncharacterized protein</fullName>
    </submittedName>
</protein>
<dbReference type="Proteomes" id="UP000000305">
    <property type="component" value="Unassembled WGS sequence"/>
</dbReference>
<dbReference type="AlphaFoldDB" id="E9GPP9"/>
<name>E9GPP9_DAPPU</name>
<evidence type="ECO:0000313" key="2">
    <source>
        <dbReference type="EMBL" id="EFX78552.1"/>
    </source>
</evidence>
<gene>
    <name evidence="2" type="ORF">DAPPUDRAFT_105164</name>
</gene>
<evidence type="ECO:0000313" key="3">
    <source>
        <dbReference type="Proteomes" id="UP000000305"/>
    </source>
</evidence>
<dbReference type="EMBL" id="GL732557">
    <property type="protein sequence ID" value="EFX78552.1"/>
    <property type="molecule type" value="Genomic_DNA"/>
</dbReference>
<feature type="region of interest" description="Disordered" evidence="1">
    <location>
        <begin position="1"/>
        <end position="87"/>
    </location>
</feature>
<evidence type="ECO:0000256" key="1">
    <source>
        <dbReference type="SAM" id="MobiDB-lite"/>
    </source>
</evidence>
<reference evidence="2 3" key="1">
    <citation type="journal article" date="2011" name="Science">
        <title>The ecoresponsive genome of Daphnia pulex.</title>
        <authorList>
            <person name="Colbourne J.K."/>
            <person name="Pfrender M.E."/>
            <person name="Gilbert D."/>
            <person name="Thomas W.K."/>
            <person name="Tucker A."/>
            <person name="Oakley T.H."/>
            <person name="Tokishita S."/>
            <person name="Aerts A."/>
            <person name="Arnold G.J."/>
            <person name="Basu M.K."/>
            <person name="Bauer D.J."/>
            <person name="Caceres C.E."/>
            <person name="Carmel L."/>
            <person name="Casola C."/>
            <person name="Choi J.H."/>
            <person name="Detter J.C."/>
            <person name="Dong Q."/>
            <person name="Dusheyko S."/>
            <person name="Eads B.D."/>
            <person name="Frohlich T."/>
            <person name="Geiler-Samerotte K.A."/>
            <person name="Gerlach D."/>
            <person name="Hatcher P."/>
            <person name="Jogdeo S."/>
            <person name="Krijgsveld J."/>
            <person name="Kriventseva E.V."/>
            <person name="Kultz D."/>
            <person name="Laforsch C."/>
            <person name="Lindquist E."/>
            <person name="Lopez J."/>
            <person name="Manak J.R."/>
            <person name="Muller J."/>
            <person name="Pangilinan J."/>
            <person name="Patwardhan R.P."/>
            <person name="Pitluck S."/>
            <person name="Pritham E.J."/>
            <person name="Rechtsteiner A."/>
            <person name="Rho M."/>
            <person name="Rogozin I.B."/>
            <person name="Sakarya O."/>
            <person name="Salamov A."/>
            <person name="Schaack S."/>
            <person name="Shapiro H."/>
            <person name="Shiga Y."/>
            <person name="Skalitzky C."/>
            <person name="Smith Z."/>
            <person name="Souvorov A."/>
            <person name="Sung W."/>
            <person name="Tang Z."/>
            <person name="Tsuchiya D."/>
            <person name="Tu H."/>
            <person name="Vos H."/>
            <person name="Wang M."/>
            <person name="Wolf Y.I."/>
            <person name="Yamagata H."/>
            <person name="Yamada T."/>
            <person name="Ye Y."/>
            <person name="Shaw J.R."/>
            <person name="Andrews J."/>
            <person name="Crease T.J."/>
            <person name="Tang H."/>
            <person name="Lucas S.M."/>
            <person name="Robertson H.M."/>
            <person name="Bork P."/>
            <person name="Koonin E.V."/>
            <person name="Zdobnov E.M."/>
            <person name="Grigoriev I.V."/>
            <person name="Lynch M."/>
            <person name="Boore J.L."/>
        </authorList>
    </citation>
    <scope>NUCLEOTIDE SEQUENCE [LARGE SCALE GENOMIC DNA]</scope>
</reference>
<sequence length="116" mass="13426">MAQNFSLGEKNHSYHPVFIGDSFNKKQNPTKFTDIDNNCKGDEEGLDKDSELSKEPPEKENRASQEDSNDISKAEKEKCRKRRKRNSECEISDDDIYVDELDEEDVCSKIKNALYM</sequence>
<keyword evidence="3" id="KW-1185">Reference proteome</keyword>
<dbReference type="InParanoid" id="E9GPP9"/>
<dbReference type="HOGENOM" id="CLU_2099313_0_0_1"/>
<proteinExistence type="predicted"/>
<accession>E9GPP9</accession>
<organism evidence="2 3">
    <name type="scientific">Daphnia pulex</name>
    <name type="common">Water flea</name>
    <dbReference type="NCBI Taxonomy" id="6669"/>
    <lineage>
        <taxon>Eukaryota</taxon>
        <taxon>Metazoa</taxon>
        <taxon>Ecdysozoa</taxon>
        <taxon>Arthropoda</taxon>
        <taxon>Crustacea</taxon>
        <taxon>Branchiopoda</taxon>
        <taxon>Diplostraca</taxon>
        <taxon>Cladocera</taxon>
        <taxon>Anomopoda</taxon>
        <taxon>Daphniidae</taxon>
        <taxon>Daphnia</taxon>
    </lineage>
</organism>
<dbReference type="KEGG" id="dpx:DAPPUDRAFT_105164"/>
<feature type="compositionally biased region" description="Basic and acidic residues" evidence="1">
    <location>
        <begin position="33"/>
        <end position="78"/>
    </location>
</feature>